<feature type="transmembrane region" description="Helical" evidence="2">
    <location>
        <begin position="1318"/>
        <end position="1337"/>
    </location>
</feature>
<accession>A0ABT0U5Z8</accession>
<feature type="compositionally biased region" description="Basic and acidic residues" evidence="1">
    <location>
        <begin position="1390"/>
        <end position="1415"/>
    </location>
</feature>
<keyword evidence="4" id="KW-1185">Reference proteome</keyword>
<feature type="compositionally biased region" description="Basic and acidic residues" evidence="1">
    <location>
        <begin position="96"/>
        <end position="110"/>
    </location>
</feature>
<evidence type="ECO:0000256" key="1">
    <source>
        <dbReference type="SAM" id="MobiDB-lite"/>
    </source>
</evidence>
<evidence type="ECO:0000313" key="3">
    <source>
        <dbReference type="EMBL" id="MCM2372276.1"/>
    </source>
</evidence>
<feature type="compositionally biased region" description="Polar residues" evidence="1">
    <location>
        <begin position="1417"/>
        <end position="1426"/>
    </location>
</feature>
<feature type="compositionally biased region" description="Polar residues" evidence="1">
    <location>
        <begin position="2535"/>
        <end position="2549"/>
    </location>
</feature>
<feature type="transmembrane region" description="Helical" evidence="2">
    <location>
        <begin position="2973"/>
        <end position="3001"/>
    </location>
</feature>
<feature type="transmembrane region" description="Helical" evidence="2">
    <location>
        <begin position="1289"/>
        <end position="1311"/>
    </location>
</feature>
<proteinExistence type="predicted"/>
<evidence type="ECO:0000256" key="2">
    <source>
        <dbReference type="SAM" id="Phobius"/>
    </source>
</evidence>
<keyword evidence="2" id="KW-0812">Transmembrane</keyword>
<feature type="transmembrane region" description="Helical" evidence="2">
    <location>
        <begin position="21"/>
        <end position="39"/>
    </location>
</feature>
<gene>
    <name evidence="3" type="ORF">NB063_16845</name>
</gene>
<feature type="region of interest" description="Disordered" evidence="1">
    <location>
        <begin position="2172"/>
        <end position="2218"/>
    </location>
</feature>
<feature type="region of interest" description="Disordered" evidence="1">
    <location>
        <begin position="2521"/>
        <end position="2549"/>
    </location>
</feature>
<name>A0ABT0U5Z8_9BACT</name>
<keyword evidence="2" id="KW-0472">Membrane</keyword>
<dbReference type="EMBL" id="JAMQBK010000043">
    <property type="protein sequence ID" value="MCM2372276.1"/>
    <property type="molecule type" value="Genomic_DNA"/>
</dbReference>
<feature type="compositionally biased region" description="Low complexity" evidence="1">
    <location>
        <begin position="1433"/>
        <end position="1446"/>
    </location>
</feature>
<feature type="region of interest" description="Disordered" evidence="1">
    <location>
        <begin position="1886"/>
        <end position="1932"/>
    </location>
</feature>
<feature type="region of interest" description="Disordered" evidence="1">
    <location>
        <begin position="2632"/>
        <end position="2652"/>
    </location>
</feature>
<reference evidence="3 4" key="1">
    <citation type="journal article" date="2022" name="Syst. Appl. Microbiol.">
        <title>Rhodopirellula aestuarii sp. nov., a novel member of the genus Rhodopirellula isolated from brackish sediments collected in the Tagus River estuary, Portugal.</title>
        <authorList>
            <person name="Vitorino I.R."/>
            <person name="Klimek D."/>
            <person name="Calusinska M."/>
            <person name="Lobo-da-Cunha A."/>
            <person name="Vasconcelos V."/>
            <person name="Lage O.M."/>
        </authorList>
    </citation>
    <scope>NUCLEOTIDE SEQUENCE [LARGE SCALE GENOMIC DNA]</scope>
    <source>
        <strain evidence="3 4">ICT_H3.1</strain>
    </source>
</reference>
<feature type="compositionally biased region" description="Basic and acidic residues" evidence="1">
    <location>
        <begin position="1886"/>
        <end position="1898"/>
    </location>
</feature>
<feature type="region of interest" description="Disordered" evidence="1">
    <location>
        <begin position="48"/>
        <end position="138"/>
    </location>
</feature>
<feature type="region of interest" description="Disordered" evidence="1">
    <location>
        <begin position="1462"/>
        <end position="1489"/>
    </location>
</feature>
<feature type="region of interest" description="Disordered" evidence="1">
    <location>
        <begin position="1369"/>
        <end position="1448"/>
    </location>
</feature>
<comment type="caution">
    <text evidence="3">The sequence shown here is derived from an EMBL/GenBank/DDBJ whole genome shotgun (WGS) entry which is preliminary data.</text>
</comment>
<feature type="region of interest" description="Disordered" evidence="1">
    <location>
        <begin position="762"/>
        <end position="795"/>
    </location>
</feature>
<dbReference type="Proteomes" id="UP001202961">
    <property type="component" value="Unassembled WGS sequence"/>
</dbReference>
<keyword evidence="2" id="KW-1133">Transmembrane helix</keyword>
<feature type="region of interest" description="Disordered" evidence="1">
    <location>
        <begin position="725"/>
        <end position="750"/>
    </location>
</feature>
<feature type="compositionally biased region" description="Polar residues" evidence="1">
    <location>
        <begin position="2638"/>
        <end position="2647"/>
    </location>
</feature>
<sequence length="3023" mass="330972">MRQSHAVKGASRLRRLVSRRFELGIPFAGVLLLAIWFAPVTHAQIESSSSEDVVVDSGANSGTGEAAGAGEQNGSNESMTAPPEDKPSEDTESEDAESKDMESESERTEPDSDPVEEDPSFPVESVTKRARPDHPLAASEWRRRKPRWIALYGSQLADMIPETFRPISIEDLATALRDAPQSSLKISEVPVNRLVMIAEVNGNELVSRASRLELPDANDSEHVGHFDVDETADSSLSLLRYRLGPVNVSLIDPAARKRNPAADSSLLADNVVEAAVPLRPRIVSDLSGECFAIGPLGGVVDFEWSARCQHVARGRRWALRLPNATVAQFYLRVAADERLTAEGGAIVELDHPPTIAEMELKDERFEQILADADGSRASGEMRVDKWYLIEPTPGETLSLLLQPIGDVSSRDELMAASSHFGESNDPPVMTVVRGCRIQSRWMGDQLRWTCRLTIDANESIELSELGWEDAEITAVRRDNVDLPFEWTGKRVRWTNIPVGESDARSGRVLIGGTASTSLVFEGVSKQRGKQVRLPRPLFPAQRFFVPPQTWQLQLEIPSWSVFNEARLPDGWNVRSLPSDFSLGGDRLGLSTLEGDQETAATETTATWLASGPPPAAGDPWSVSISENDALVFANHQVRFEMDETSIQARGKITVEMPYGSVKPIHLELQDGFQFEFVGVGEARRSVPTGPPAGRGRQLMIWPGGNEVVDNRVSIYVTARARRNSLARRASDNSAEEGQPAPSQTEEQVVQPGRDVLVGTDQAKEAKPLDANTAASQSKPKDPAPPRARGVVPPSNRGAAIAGQSIQYVGALWLIRAADCPGQLLATIIPPSNLSWSAKAAIEPSRKAFSDLSAEQRRFFAPLPGDAIVFGGAIQATPVVSLEKPDVNLSVSLRTLLRGGHSTPTAKVTSGENSILGSSTRPRPIDHVWQTLEVKTEGTAGEIRSMRLRFAADPNASDGSSKSTSKSMPPWSAMQWSVQLQSNQPEFALDDDAITRQYIEGAHSWEVRITLPPRFSNQSLLIGRRRESIRQDGSKLTIGLPNVPDAASQSAEVWIDASLQLKQHFETLKGVPTLESSNTSRSQLPVHAQTRWSLPGASSFGTARYRYEPNDRPWIEVMPRWHHSPTGLIVGQRITAVASVSGTDILKLSCLVRSDSEMELTYPLSLHLVEVRRDGELITPRVLPGRGIVLPAPTPIATSDAPRGISALDAAAMKKAVWTSAGSAPRWTRLEVSWISPTTRGDWFRWFQFPDIQIDQLVVDARRELFAATGTSVFQFPAAFLGTSGVSMPLLLPAGFLGSIGWVAAFFLIGLARLVGYRGLPAIGAGIVLAVSAALLWPSAALPLVAFVAVPLTLGALQLTTSVWLRDREEPAPGSSRGSLSNVKSAAISRSADRASYRPDSSRSEMSRPRDFKAGDSHPSQTGSRQSAPAAKQPLNPLSAPPSSSDSWTRRFDAGEIISSEVHAEEIVSGDDSSSIKSERKDDDSEGDFSSSSIVPLLIAFVLTFASSVGDGRVVLAQAPPDGISAPVNQALSLKDKSLPAIDVLVPLKSDGKMLGNKIYIPEAFYNELFFSDVRSRIQSPMIQSVSYELALRSPLRASDPAGVEAAALSGFPRIGTHLTEEDGLFESGSTLDRRGESDAVINRATLTGDRLRQSGAAKLTAKIGLVLPSESRRLRLPYRFEQVAGVSRVQDGVERQSLRWGDDGDGWVWVELPASERDRDEVQSSEIHLTLHCQFEWEEPWVLVSAVLPPLAVADLRIMASEVVDSVMLQNPNSSWQLDLYPVEASRATIGEAASIASEYSQSTDVIHLGPRDKLNLRYQFQDASSTSGRQTTDSKLPWDEEDYWQKRFWVHSQSGKTVIECEIQPRSPLPPEAIVAITTTVPEVHGVKTPDDRDVGIEYRNNQSDDSDTAPTKEESQAESGRGSGETPRNANATVILDDLESRRCQLLTQHWTKQEVSGAEDASEQTLRLMSLATPTRSIRLGWTLTTPKDGEWQIRMPRVEIGTGRIASVGRLDVPSLATQDSPTSGVDSVRRPVRRSLDESLPWVAWTFSDDLQPDWSQIGELEPLAVDQFYAKWTGYLSSINRAAVGTVTDLRLRRIPKPKTPLVTRHEITIDNESQRVEFFAEMNKPTVGTPAAAATIGATRYAVQLPAGARLLDWNFEPISDDPVSSFTAGGQTGGAGDLSGVSETDDNPRLDLGPNAIADTPANGGAPTRQPWTVLKQGELTTLLLTSEEVGFRVKVTAVLPLAAAGKVNRLPLFRLTKIVNSGDAASTDDGGTNDFDQSHELLITRSIDALVKWTKPIGGQRIDAGVEDGASLLAAGKVLIDRFTATGPILEAFDAARFRVRRNSKPFDVDSRITLRWEEGRWTAQTDCVITSDYCPDYLDIALPTRWCDSLQIVPLCISSRQPTLDPALQVLRLELVREVPSATEPAVSTDGGPVSVGDESKWEHVRRFRLISRLAVSEITRVSVPEIRIMDVRRHRIDVVVPTRLTNEQVRWRSNFAGPIEKPRWRIDTSVDSDLAGPTALPPSLASSTQENPEPNSELSVYAVTSPGWSIDLETLPRTDRIARLIHADHRVLVRPQEEQWLLVSRFDVVPGDQSSVRLSIPSSAELIGVWAATRAADLQRLPELPRTQPTDSSTKSIDPKEPSEVIWDVPLPLSRLSQTVEVLIAFPGESRGVLLPTLVDLAQDETPASVDWCELPVQTSAPERSADRYREVMTELKRYLMVLGDKADSASPIRSQTRVRWLASCVVEAISSSSDALADRRDEEVAVWLRPWILRYRMLCDAAGRRIGAPVIEDQPDGLSDAESEIAERLLSWEEMDAFILAQETRYFSVDTFGDERLLDATASQDSLRRSQSLVQRSGVFNAKVASATWSDFLAVSTPPGFVDRWTFAWKGRLLPVRLLAKQRVPLSEYARQQVIRGGLFLSLACLILVVVMFPRNRTSPSDADLSPPTKMPGVNWGHPSLWLFVLSAIGLVLMPIPMALGLMVAAVVLSGSELPRKWIQSHWKRSSKGMK</sequence>
<feature type="compositionally biased region" description="Low complexity" evidence="1">
    <location>
        <begin position="48"/>
        <end position="57"/>
    </location>
</feature>
<evidence type="ECO:0000313" key="4">
    <source>
        <dbReference type="Proteomes" id="UP001202961"/>
    </source>
</evidence>
<feature type="transmembrane region" description="Helical" evidence="2">
    <location>
        <begin position="2926"/>
        <end position="2945"/>
    </location>
</feature>
<organism evidence="3 4">
    <name type="scientific">Aporhodopirellula aestuarii</name>
    <dbReference type="NCBI Taxonomy" id="2950107"/>
    <lineage>
        <taxon>Bacteria</taxon>
        <taxon>Pseudomonadati</taxon>
        <taxon>Planctomycetota</taxon>
        <taxon>Planctomycetia</taxon>
        <taxon>Pirellulales</taxon>
        <taxon>Pirellulaceae</taxon>
        <taxon>Aporhodopirellula</taxon>
    </lineage>
</organism>
<protein>
    <submittedName>
        <fullName evidence="3">Uncharacterized protein</fullName>
    </submittedName>
</protein>